<keyword evidence="5" id="KW-0479">Metal-binding</keyword>
<keyword evidence="3 11" id="KW-0808">Transferase</keyword>
<dbReference type="GO" id="GO:0005524">
    <property type="term" value="F:ATP binding"/>
    <property type="evidence" value="ECO:0007669"/>
    <property type="project" value="UniProtKB-KW"/>
</dbReference>
<evidence type="ECO:0000256" key="9">
    <source>
        <dbReference type="ARBA" id="ARBA00038276"/>
    </source>
</evidence>
<dbReference type="KEGG" id="asla:NCTC11923_02411"/>
<accession>A0A3S4SGX0</accession>
<evidence type="ECO:0000313" key="12">
    <source>
        <dbReference type="Proteomes" id="UP000276899"/>
    </source>
</evidence>
<organism evidence="11 12">
    <name type="scientific">Actinomyces slackii</name>
    <dbReference type="NCBI Taxonomy" id="52774"/>
    <lineage>
        <taxon>Bacteria</taxon>
        <taxon>Bacillati</taxon>
        <taxon>Actinomycetota</taxon>
        <taxon>Actinomycetes</taxon>
        <taxon>Actinomycetales</taxon>
        <taxon>Actinomycetaceae</taxon>
        <taxon>Actinomyces</taxon>
    </lineage>
</organism>
<keyword evidence="4" id="KW-0548">Nucleotidyltransferase</keyword>
<feature type="domain" description="Polymerase nucleotidyl transferase" evidence="10">
    <location>
        <begin position="34"/>
        <end position="86"/>
    </location>
</feature>
<dbReference type="EMBL" id="LR134363">
    <property type="protein sequence ID" value="VEG75736.1"/>
    <property type="molecule type" value="Genomic_DNA"/>
</dbReference>
<comment type="similarity">
    <text evidence="9">Belongs to the MntA antitoxin family.</text>
</comment>
<comment type="cofactor">
    <cofactor evidence="1">
        <name>Mg(2+)</name>
        <dbReference type="ChEBI" id="CHEBI:18420"/>
    </cofactor>
</comment>
<keyword evidence="6" id="KW-0547">Nucleotide-binding</keyword>
<keyword evidence="8" id="KW-0460">Magnesium</keyword>
<dbReference type="Proteomes" id="UP000276899">
    <property type="component" value="Chromosome"/>
</dbReference>
<evidence type="ECO:0000256" key="7">
    <source>
        <dbReference type="ARBA" id="ARBA00022840"/>
    </source>
</evidence>
<evidence type="ECO:0000256" key="5">
    <source>
        <dbReference type="ARBA" id="ARBA00022723"/>
    </source>
</evidence>
<dbReference type="GO" id="GO:0046872">
    <property type="term" value="F:metal ion binding"/>
    <property type="evidence" value="ECO:0007669"/>
    <property type="project" value="UniProtKB-KW"/>
</dbReference>
<evidence type="ECO:0000259" key="10">
    <source>
        <dbReference type="Pfam" id="PF01909"/>
    </source>
</evidence>
<dbReference type="InterPro" id="IPR052038">
    <property type="entry name" value="Type-VII_TA_antitoxin"/>
</dbReference>
<gene>
    <name evidence="11" type="ORF">NCTC11923_02411</name>
</gene>
<dbReference type="Gene3D" id="3.30.460.10">
    <property type="entry name" value="Beta Polymerase, domain 2"/>
    <property type="match status" value="1"/>
</dbReference>
<dbReference type="InterPro" id="IPR002934">
    <property type="entry name" value="Polymerase_NTP_transf_dom"/>
</dbReference>
<reference evidence="11 12" key="1">
    <citation type="submission" date="2018-12" db="EMBL/GenBank/DDBJ databases">
        <authorList>
            <consortium name="Pathogen Informatics"/>
        </authorList>
    </citation>
    <scope>NUCLEOTIDE SEQUENCE [LARGE SCALE GENOMIC DNA]</scope>
    <source>
        <strain evidence="11 12">NCTC11923</strain>
    </source>
</reference>
<sequence>MIPTAESLEAREALVAHRDELDALLVRYGASNPRLFGSVARGDAGPQSDIDILVDLEDPQRRTLMRIAGLNEGMRRVLGRPVDVLAPVVLRDAVSREALAEAVAL</sequence>
<dbReference type="AlphaFoldDB" id="A0A3S4SGX0"/>
<dbReference type="PANTHER" id="PTHR33571">
    <property type="entry name" value="SSL8005 PROTEIN"/>
    <property type="match status" value="1"/>
</dbReference>
<keyword evidence="12" id="KW-1185">Reference proteome</keyword>
<evidence type="ECO:0000256" key="2">
    <source>
        <dbReference type="ARBA" id="ARBA00022649"/>
    </source>
</evidence>
<keyword evidence="2" id="KW-1277">Toxin-antitoxin system</keyword>
<dbReference type="CDD" id="cd05403">
    <property type="entry name" value="NT_KNTase_like"/>
    <property type="match status" value="1"/>
</dbReference>
<name>A0A3S4SGX0_9ACTO</name>
<evidence type="ECO:0000256" key="3">
    <source>
        <dbReference type="ARBA" id="ARBA00022679"/>
    </source>
</evidence>
<evidence type="ECO:0000256" key="8">
    <source>
        <dbReference type="ARBA" id="ARBA00022842"/>
    </source>
</evidence>
<dbReference type="Pfam" id="PF01909">
    <property type="entry name" value="NTP_transf_2"/>
    <property type="match status" value="1"/>
</dbReference>
<dbReference type="RefSeq" id="WP_026427075.1">
    <property type="nucleotide sequence ID" value="NZ_CBCRWE010000019.1"/>
</dbReference>
<keyword evidence="7" id="KW-0067">ATP-binding</keyword>
<dbReference type="STRING" id="1278298.GCA_000428685_02080"/>
<evidence type="ECO:0000256" key="6">
    <source>
        <dbReference type="ARBA" id="ARBA00022741"/>
    </source>
</evidence>
<evidence type="ECO:0000256" key="1">
    <source>
        <dbReference type="ARBA" id="ARBA00001946"/>
    </source>
</evidence>
<proteinExistence type="inferred from homology"/>
<dbReference type="InterPro" id="IPR043519">
    <property type="entry name" value="NT_sf"/>
</dbReference>
<dbReference type="SUPFAM" id="SSF81301">
    <property type="entry name" value="Nucleotidyltransferase"/>
    <property type="match status" value="1"/>
</dbReference>
<protein>
    <submittedName>
        <fullName evidence="11">Predicted nucleotidyltransferase</fullName>
    </submittedName>
</protein>
<dbReference type="GO" id="GO:0016779">
    <property type="term" value="F:nucleotidyltransferase activity"/>
    <property type="evidence" value="ECO:0007669"/>
    <property type="project" value="UniProtKB-KW"/>
</dbReference>
<dbReference type="PANTHER" id="PTHR33571:SF12">
    <property type="entry name" value="BSL3053 PROTEIN"/>
    <property type="match status" value="1"/>
</dbReference>
<evidence type="ECO:0000313" key="11">
    <source>
        <dbReference type="EMBL" id="VEG75736.1"/>
    </source>
</evidence>
<evidence type="ECO:0000256" key="4">
    <source>
        <dbReference type="ARBA" id="ARBA00022695"/>
    </source>
</evidence>